<evidence type="ECO:0000259" key="6">
    <source>
        <dbReference type="Pfam" id="PF00700"/>
    </source>
</evidence>
<dbReference type="Gene3D" id="1.20.1330.10">
    <property type="entry name" value="f41 fragment of flagellin, N-terminal domain"/>
    <property type="match status" value="2"/>
</dbReference>
<name>A0ABX2ZYL4_9GAMM</name>
<organism evidence="7 8">
    <name type="scientific">Piscirickettsia litoralis</name>
    <dbReference type="NCBI Taxonomy" id="1891921"/>
    <lineage>
        <taxon>Bacteria</taxon>
        <taxon>Pseudomonadati</taxon>
        <taxon>Pseudomonadota</taxon>
        <taxon>Gammaproteobacteria</taxon>
        <taxon>Thiotrichales</taxon>
        <taxon>Piscirickettsiaceae</taxon>
        <taxon>Piscirickettsia</taxon>
    </lineage>
</organism>
<dbReference type="RefSeq" id="WP_069311518.1">
    <property type="nucleotide sequence ID" value="NZ_MDTU01000001.1"/>
</dbReference>
<comment type="caution">
    <text evidence="7">The sequence shown here is derived from an EMBL/GenBank/DDBJ whole genome shotgun (WGS) entry which is preliminary data.</text>
</comment>
<evidence type="ECO:0000256" key="1">
    <source>
        <dbReference type="ARBA" id="ARBA00005709"/>
    </source>
</evidence>
<evidence type="ECO:0000313" key="8">
    <source>
        <dbReference type="Proteomes" id="UP000094329"/>
    </source>
</evidence>
<dbReference type="PRINTS" id="PR00207">
    <property type="entry name" value="FLAGELLIN"/>
</dbReference>
<sequence length="490" mass="49489">MVNPINNPAGLQSQQQLNESKSLLARSIERLTTGKRVNQAKDNPADFAIGLRLNVDISSTLQAIQNTNDASSVAQVASGGLEIQTDLLGRAQELALQAAGNPTLSDSDRALINNELQGVIEDFNDVAENTSFNGTSLLDGSFSGSFQLGASVSNGVSLSISSSLGAAVGSQTLSSDGSILNNDVSATGTSAIVANGVAAQNFTVLQNSGSENVAIAANASAAEVASSIDAVDGVTATAETSIQLSASSFSSSNISLSLGSGDSTGVGNAQTINATISDPSDLTNLANAINDTSDQTGVTASFVDGNTAAITLTNAAGDNIQISDIAGFNADLTSSAGTVTNLTEVGTDSALISGQVSISSDSATSFNIDSTSADIFAATNSTSSLANFDSIDASSQSGAQDALAIIGDALGQLTTSLTGLGAFQNSNERRVDQLDTSFQNSTAALGRKVDADFSQEVTEQIGRQIKFQVNAAILGIPGNASKSFLSLLNN</sequence>
<dbReference type="Gene3D" id="3.30.70.2120">
    <property type="match status" value="1"/>
</dbReference>
<dbReference type="Pfam" id="PF07196">
    <property type="entry name" value="Flagellin_IN"/>
    <property type="match status" value="1"/>
</dbReference>
<evidence type="ECO:0000256" key="3">
    <source>
        <dbReference type="ARBA" id="ARBA00023143"/>
    </source>
</evidence>
<keyword evidence="2 4" id="KW-0964">Secreted</keyword>
<dbReference type="Pfam" id="PF00669">
    <property type="entry name" value="Flagellin_N"/>
    <property type="match status" value="1"/>
</dbReference>
<evidence type="ECO:0000256" key="2">
    <source>
        <dbReference type="ARBA" id="ARBA00022525"/>
    </source>
</evidence>
<accession>A0ABX2ZYL4</accession>
<comment type="similarity">
    <text evidence="1 4">Belongs to the bacterial flagellin family.</text>
</comment>
<dbReference type="SUPFAM" id="SSF64518">
    <property type="entry name" value="Phase 1 flagellin"/>
    <property type="match status" value="1"/>
</dbReference>
<comment type="subcellular location">
    <subcellularLocation>
        <location evidence="4">Secreted</location>
    </subcellularLocation>
    <subcellularLocation>
        <location evidence="4">Bacterial flagellum</location>
    </subcellularLocation>
</comment>
<evidence type="ECO:0000256" key="4">
    <source>
        <dbReference type="RuleBase" id="RU362073"/>
    </source>
</evidence>
<proteinExistence type="inferred from homology"/>
<reference evidence="7 8" key="1">
    <citation type="submission" date="2016-08" db="EMBL/GenBank/DDBJ databases">
        <title>Draft genome sequence of Candidatus Piscirickettsia litoralis, from seawater.</title>
        <authorList>
            <person name="Wan X."/>
            <person name="Lee A.J."/>
            <person name="Hou S."/>
            <person name="Donachie S.P."/>
        </authorList>
    </citation>
    <scope>NUCLEOTIDE SEQUENCE [LARGE SCALE GENOMIC DNA]</scope>
    <source>
        <strain evidence="7 8">Y2</strain>
    </source>
</reference>
<dbReference type="InterPro" id="IPR001029">
    <property type="entry name" value="Flagellin_N"/>
</dbReference>
<protein>
    <recommendedName>
        <fullName evidence="4">Flagellin</fullName>
    </recommendedName>
</protein>
<dbReference type="InterPro" id="IPR046358">
    <property type="entry name" value="Flagellin_C"/>
</dbReference>
<dbReference type="PANTHER" id="PTHR42792">
    <property type="entry name" value="FLAGELLIN"/>
    <property type="match status" value="1"/>
</dbReference>
<keyword evidence="8" id="KW-1185">Reference proteome</keyword>
<feature type="domain" description="Flagellin N-terminal" evidence="5">
    <location>
        <begin position="8"/>
        <end position="142"/>
    </location>
</feature>
<dbReference type="Proteomes" id="UP000094329">
    <property type="component" value="Unassembled WGS sequence"/>
</dbReference>
<comment type="function">
    <text evidence="4">Flagellin is the subunit protein which polymerizes to form the filaments of bacterial flagella.</text>
</comment>
<keyword evidence="3 4" id="KW-0975">Bacterial flagellum</keyword>
<dbReference type="InterPro" id="IPR010810">
    <property type="entry name" value="Flagellin_hook_IN_motif"/>
</dbReference>
<dbReference type="PANTHER" id="PTHR42792:SF2">
    <property type="entry name" value="FLAGELLIN"/>
    <property type="match status" value="1"/>
</dbReference>
<dbReference type="Pfam" id="PF00700">
    <property type="entry name" value="Flagellin_C"/>
    <property type="match status" value="1"/>
</dbReference>
<dbReference type="EMBL" id="MDTU01000001">
    <property type="protein sequence ID" value="ODN41716.1"/>
    <property type="molecule type" value="Genomic_DNA"/>
</dbReference>
<gene>
    <name evidence="7" type="ORF">BGC07_00345</name>
</gene>
<dbReference type="InterPro" id="IPR001492">
    <property type="entry name" value="Flagellin"/>
</dbReference>
<feature type="domain" description="Flagellin C-terminal" evidence="6">
    <location>
        <begin position="403"/>
        <end position="488"/>
    </location>
</feature>
<evidence type="ECO:0000259" key="5">
    <source>
        <dbReference type="Pfam" id="PF00669"/>
    </source>
</evidence>
<evidence type="ECO:0000313" key="7">
    <source>
        <dbReference type="EMBL" id="ODN41716.1"/>
    </source>
</evidence>